<dbReference type="EMBL" id="JAXOVC010000014">
    <property type="protein sequence ID" value="KAK4494483.1"/>
    <property type="molecule type" value="Genomic_DNA"/>
</dbReference>
<sequence>MPLKVVIVGGGIAGLAAAIAFSRHGHNVHVYERRNPSKHGESGSGILLMPNVIPILKQWGMLNELQKHAHPAPTTEMRMPDGEVIMSRDWAHRGEVWYGLRGEFNAMFRRTAVANGATIVDNMNVSHVDPERGAVVLQDGPSMEADLIIGADGSSSKVRQNLFPDYKPTTLDMACFQISMPLSEVENDPTLSPLTSGPATVIILSPGRNIYASPAPAQNSFDIQFVDQEYTLAQDPHPDLLNERITDLEWLRIRWSDHSPAYQAIIQKAESAFKWRFMEIRDLPSWSRGNGALLGDACHSMRPFAGQGCASGIEDAAVLANLLRNASSGDDVGRALAEYERLRRPRVERIQDFAAAMGRIWSCRGEDIEKRNVAWRESRQQDVKTAVPDMNAAFNSAEFTALLDRYDVVGSSSSGQANL</sequence>
<feature type="domain" description="FAD-binding" evidence="6">
    <location>
        <begin position="4"/>
        <end position="354"/>
    </location>
</feature>
<evidence type="ECO:0000259" key="6">
    <source>
        <dbReference type="Pfam" id="PF01494"/>
    </source>
</evidence>
<keyword evidence="3" id="KW-0274">FAD</keyword>
<dbReference type="InterPro" id="IPR002938">
    <property type="entry name" value="FAD-bd"/>
</dbReference>
<proteinExistence type="inferred from homology"/>
<dbReference type="PANTHER" id="PTHR13789">
    <property type="entry name" value="MONOOXYGENASE"/>
    <property type="match status" value="1"/>
</dbReference>
<evidence type="ECO:0000256" key="2">
    <source>
        <dbReference type="ARBA" id="ARBA00022630"/>
    </source>
</evidence>
<dbReference type="PANTHER" id="PTHR13789:SF309">
    <property type="entry name" value="PUTATIVE (AFU_ORTHOLOGUE AFUA_6G14510)-RELATED"/>
    <property type="match status" value="1"/>
</dbReference>
<dbReference type="Proteomes" id="UP001305779">
    <property type="component" value="Unassembled WGS sequence"/>
</dbReference>
<comment type="similarity">
    <text evidence="1">Belongs to the paxM FAD-dependent monooxygenase family.</text>
</comment>
<keyword evidence="8" id="KW-1185">Reference proteome</keyword>
<protein>
    <recommendedName>
        <fullName evidence="6">FAD-binding domain-containing protein</fullName>
    </recommendedName>
</protein>
<keyword evidence="4" id="KW-0560">Oxidoreductase</keyword>
<organism evidence="7 8">
    <name type="scientific">Zasmidium cellare</name>
    <name type="common">Wine cellar mold</name>
    <name type="synonym">Racodium cellare</name>
    <dbReference type="NCBI Taxonomy" id="395010"/>
    <lineage>
        <taxon>Eukaryota</taxon>
        <taxon>Fungi</taxon>
        <taxon>Dikarya</taxon>
        <taxon>Ascomycota</taxon>
        <taxon>Pezizomycotina</taxon>
        <taxon>Dothideomycetes</taxon>
        <taxon>Dothideomycetidae</taxon>
        <taxon>Mycosphaerellales</taxon>
        <taxon>Mycosphaerellaceae</taxon>
        <taxon>Zasmidium</taxon>
    </lineage>
</organism>
<keyword evidence="2" id="KW-0285">Flavoprotein</keyword>
<evidence type="ECO:0000256" key="3">
    <source>
        <dbReference type="ARBA" id="ARBA00022827"/>
    </source>
</evidence>
<name>A0ABR0DZS4_ZASCE</name>
<gene>
    <name evidence="7" type="ORF">PRZ48_014781</name>
</gene>
<keyword evidence="5" id="KW-0503">Monooxygenase</keyword>
<evidence type="ECO:0000256" key="4">
    <source>
        <dbReference type="ARBA" id="ARBA00023002"/>
    </source>
</evidence>
<dbReference type="InterPro" id="IPR036188">
    <property type="entry name" value="FAD/NAD-bd_sf"/>
</dbReference>
<comment type="caution">
    <text evidence="7">The sequence shown here is derived from an EMBL/GenBank/DDBJ whole genome shotgun (WGS) entry which is preliminary data.</text>
</comment>
<evidence type="ECO:0000313" key="8">
    <source>
        <dbReference type="Proteomes" id="UP001305779"/>
    </source>
</evidence>
<reference evidence="7 8" key="1">
    <citation type="journal article" date="2023" name="G3 (Bethesda)">
        <title>A chromosome-level genome assembly of Zasmidium syzygii isolated from banana leaves.</title>
        <authorList>
            <person name="van Westerhoven A.C."/>
            <person name="Mehrabi R."/>
            <person name="Talebi R."/>
            <person name="Steentjes M.B.F."/>
            <person name="Corcolon B."/>
            <person name="Chong P.A."/>
            <person name="Kema G.H.J."/>
            <person name="Seidl M.F."/>
        </authorList>
    </citation>
    <scope>NUCLEOTIDE SEQUENCE [LARGE SCALE GENOMIC DNA]</scope>
    <source>
        <strain evidence="7 8">P124</strain>
    </source>
</reference>
<dbReference type="InterPro" id="IPR050493">
    <property type="entry name" value="FAD-dep_Monooxygenase_BioMet"/>
</dbReference>
<evidence type="ECO:0000256" key="1">
    <source>
        <dbReference type="ARBA" id="ARBA00007992"/>
    </source>
</evidence>
<dbReference type="SUPFAM" id="SSF51905">
    <property type="entry name" value="FAD/NAD(P)-binding domain"/>
    <property type="match status" value="1"/>
</dbReference>
<evidence type="ECO:0000256" key="5">
    <source>
        <dbReference type="ARBA" id="ARBA00023033"/>
    </source>
</evidence>
<evidence type="ECO:0000313" key="7">
    <source>
        <dbReference type="EMBL" id="KAK4494483.1"/>
    </source>
</evidence>
<dbReference type="Pfam" id="PF01494">
    <property type="entry name" value="FAD_binding_3"/>
    <property type="match status" value="1"/>
</dbReference>
<accession>A0ABR0DZS4</accession>
<dbReference type="PRINTS" id="PR00420">
    <property type="entry name" value="RNGMNOXGNASE"/>
</dbReference>
<dbReference type="Gene3D" id="3.50.50.60">
    <property type="entry name" value="FAD/NAD(P)-binding domain"/>
    <property type="match status" value="1"/>
</dbReference>